<reference evidence="1" key="1">
    <citation type="journal article" date="2021" name="Front. Plant Sci.">
        <title>Chromosome-Scale Genome Assembly for Chinese Sour Jujube and Insights Into Its Genome Evolution and Domestication Signature.</title>
        <authorList>
            <person name="Shen L.-Y."/>
            <person name="Luo H."/>
            <person name="Wang X.-L."/>
            <person name="Wang X.-M."/>
            <person name="Qiu X.-J."/>
            <person name="Liu H."/>
            <person name="Zhou S.-S."/>
            <person name="Jia K.-H."/>
            <person name="Nie S."/>
            <person name="Bao Y.-T."/>
            <person name="Zhang R.-G."/>
            <person name="Yun Q.-Z."/>
            <person name="Chai Y.-H."/>
            <person name="Lu J.-Y."/>
            <person name="Li Y."/>
            <person name="Zhao S.-W."/>
            <person name="Mao J.-F."/>
            <person name="Jia S.-G."/>
            <person name="Mao Y.-M."/>
        </authorList>
    </citation>
    <scope>NUCLEOTIDE SEQUENCE</scope>
    <source>
        <strain evidence="1">AT0</strain>
        <tissue evidence="1">Leaf</tissue>
    </source>
</reference>
<comment type="caution">
    <text evidence="1">The sequence shown here is derived from an EMBL/GenBank/DDBJ whole genome shotgun (WGS) entry which is preliminary data.</text>
</comment>
<proteinExistence type="predicted"/>
<accession>A0A978VR92</accession>
<organism evidence="1 2">
    <name type="scientific">Ziziphus jujuba var. spinosa</name>
    <dbReference type="NCBI Taxonomy" id="714518"/>
    <lineage>
        <taxon>Eukaryota</taxon>
        <taxon>Viridiplantae</taxon>
        <taxon>Streptophyta</taxon>
        <taxon>Embryophyta</taxon>
        <taxon>Tracheophyta</taxon>
        <taxon>Spermatophyta</taxon>
        <taxon>Magnoliopsida</taxon>
        <taxon>eudicotyledons</taxon>
        <taxon>Gunneridae</taxon>
        <taxon>Pentapetalae</taxon>
        <taxon>rosids</taxon>
        <taxon>fabids</taxon>
        <taxon>Rosales</taxon>
        <taxon>Rhamnaceae</taxon>
        <taxon>Paliureae</taxon>
        <taxon>Ziziphus</taxon>
    </lineage>
</organism>
<dbReference type="EMBL" id="JAEACU010000003">
    <property type="protein sequence ID" value="KAH7538067.1"/>
    <property type="molecule type" value="Genomic_DNA"/>
</dbReference>
<name>A0A978VR92_ZIZJJ</name>
<dbReference type="Proteomes" id="UP000813462">
    <property type="component" value="Unassembled WGS sequence"/>
</dbReference>
<evidence type="ECO:0000313" key="2">
    <source>
        <dbReference type="Proteomes" id="UP000813462"/>
    </source>
</evidence>
<gene>
    <name evidence="1" type="ORF">FEM48_Zijuj03G0159800</name>
</gene>
<dbReference type="AlphaFoldDB" id="A0A978VR92"/>
<protein>
    <recommendedName>
        <fullName evidence="3">Kinesin-like protein KIN-10C</fullName>
    </recommendedName>
</protein>
<sequence length="227" mass="26084">MQKKLYHSRMCNSGASYRWNFAMVEKDVPVEEGHLEEVTLSVNSSEKTLNFDKEGNIKQSEISIFCNSTPCVKMPEENDASSYALVPLYTMEPKTPMVDQSITTNDRWEADNFNSPRETFCMRSSGVKNSTVQECLKFFNTTSSREELERLKGIGEKRASYILELHEESPKPFKRVNGMMKKEVGEPFNKPNKYSSIFSLPVRLLDIYGCGNMNLPWNILIFLTLEM</sequence>
<dbReference type="SUPFAM" id="SSF47781">
    <property type="entry name" value="RuvA domain 2-like"/>
    <property type="match status" value="1"/>
</dbReference>
<dbReference type="InterPro" id="IPR010994">
    <property type="entry name" value="RuvA_2-like"/>
</dbReference>
<evidence type="ECO:0008006" key="3">
    <source>
        <dbReference type="Google" id="ProtNLM"/>
    </source>
</evidence>
<evidence type="ECO:0000313" key="1">
    <source>
        <dbReference type="EMBL" id="KAH7538067.1"/>
    </source>
</evidence>